<dbReference type="PANTHER" id="PTHR36766:SF49">
    <property type="entry name" value="DISEASE RESISTANCE PROTEIN RGA3"/>
    <property type="match status" value="1"/>
</dbReference>
<dbReference type="GO" id="GO:0006952">
    <property type="term" value="P:defense response"/>
    <property type="evidence" value="ECO:0007669"/>
    <property type="project" value="UniProtKB-KW"/>
</dbReference>
<dbReference type="Gene3D" id="3.40.50.300">
    <property type="entry name" value="P-loop containing nucleotide triphosphate hydrolases"/>
    <property type="match status" value="1"/>
</dbReference>
<dbReference type="InterPro" id="IPR038005">
    <property type="entry name" value="RX-like_CC"/>
</dbReference>
<evidence type="ECO:0000259" key="6">
    <source>
        <dbReference type="Pfam" id="PF18052"/>
    </source>
</evidence>
<dbReference type="GO" id="GO:0005524">
    <property type="term" value="F:ATP binding"/>
    <property type="evidence" value="ECO:0007669"/>
    <property type="project" value="UniProtKB-KW"/>
</dbReference>
<protein>
    <submittedName>
        <fullName evidence="7">Disease resistance protein</fullName>
    </submittedName>
</protein>
<reference evidence="7 8" key="1">
    <citation type="submission" date="2013-09" db="EMBL/GenBank/DDBJ databases">
        <title>Corchorus capsularis genome sequencing.</title>
        <authorList>
            <person name="Alam M."/>
            <person name="Haque M.S."/>
            <person name="Islam M.S."/>
            <person name="Emdad E.M."/>
            <person name="Islam M.M."/>
            <person name="Ahmed B."/>
            <person name="Halim A."/>
            <person name="Hossen Q.M.M."/>
            <person name="Hossain M.Z."/>
            <person name="Ahmed R."/>
            <person name="Khan M.M."/>
            <person name="Islam R."/>
            <person name="Rashid M.M."/>
            <person name="Khan S.A."/>
            <person name="Rahman M.S."/>
            <person name="Alam M."/>
        </authorList>
    </citation>
    <scope>NUCLEOTIDE SEQUENCE [LARGE SCALE GENOMIC DNA]</scope>
    <source>
        <strain evidence="8">cv. CVL-1</strain>
        <tissue evidence="7">Whole seedling</tissue>
    </source>
</reference>
<evidence type="ECO:0000256" key="3">
    <source>
        <dbReference type="ARBA" id="ARBA00022821"/>
    </source>
</evidence>
<accession>A0A1R3FYD0</accession>
<proteinExistence type="predicted"/>
<evidence type="ECO:0000256" key="4">
    <source>
        <dbReference type="ARBA" id="ARBA00022840"/>
    </source>
</evidence>
<dbReference type="Pfam" id="PF00931">
    <property type="entry name" value="NB-ARC"/>
    <property type="match status" value="1"/>
</dbReference>
<organism evidence="7 8">
    <name type="scientific">Corchorus capsularis</name>
    <name type="common">Jute</name>
    <dbReference type="NCBI Taxonomy" id="210143"/>
    <lineage>
        <taxon>Eukaryota</taxon>
        <taxon>Viridiplantae</taxon>
        <taxon>Streptophyta</taxon>
        <taxon>Embryophyta</taxon>
        <taxon>Tracheophyta</taxon>
        <taxon>Spermatophyta</taxon>
        <taxon>Magnoliopsida</taxon>
        <taxon>eudicotyledons</taxon>
        <taxon>Gunneridae</taxon>
        <taxon>Pentapetalae</taxon>
        <taxon>rosids</taxon>
        <taxon>malvids</taxon>
        <taxon>Malvales</taxon>
        <taxon>Malvaceae</taxon>
        <taxon>Grewioideae</taxon>
        <taxon>Apeibeae</taxon>
        <taxon>Corchorus</taxon>
    </lineage>
</organism>
<dbReference type="PANTHER" id="PTHR36766">
    <property type="entry name" value="PLANT BROAD-SPECTRUM MILDEW RESISTANCE PROTEIN RPW8"/>
    <property type="match status" value="1"/>
</dbReference>
<dbReference type="GO" id="GO:0043531">
    <property type="term" value="F:ADP binding"/>
    <property type="evidence" value="ECO:0007669"/>
    <property type="project" value="InterPro"/>
</dbReference>
<dbReference type="EMBL" id="AWWV01016019">
    <property type="protein sequence ID" value="OMO50847.1"/>
    <property type="molecule type" value="Genomic_DNA"/>
</dbReference>
<dbReference type="Pfam" id="PF18052">
    <property type="entry name" value="Rx_N"/>
    <property type="match status" value="1"/>
</dbReference>
<gene>
    <name evidence="7" type="ORF">CCACVL1_30204</name>
</gene>
<comment type="caution">
    <text evidence="7">The sequence shown here is derived from an EMBL/GenBank/DDBJ whole genome shotgun (WGS) entry which is preliminary data.</text>
</comment>
<keyword evidence="2" id="KW-0547">Nucleotide-binding</keyword>
<dbReference type="InterPro" id="IPR002182">
    <property type="entry name" value="NB-ARC"/>
</dbReference>
<keyword evidence="3" id="KW-0611">Plant defense</keyword>
<dbReference type="SUPFAM" id="SSF52540">
    <property type="entry name" value="P-loop containing nucleoside triphosphate hydrolases"/>
    <property type="match status" value="1"/>
</dbReference>
<dbReference type="Proteomes" id="UP000188268">
    <property type="component" value="Unassembled WGS sequence"/>
</dbReference>
<keyword evidence="8" id="KW-1185">Reference proteome</keyword>
<name>A0A1R3FYD0_COCAP</name>
<dbReference type="Gene3D" id="1.20.5.4130">
    <property type="match status" value="1"/>
</dbReference>
<feature type="domain" description="NB-ARC" evidence="5">
    <location>
        <begin position="205"/>
        <end position="318"/>
    </location>
</feature>
<dbReference type="OMA" id="RENYEHI"/>
<keyword evidence="1" id="KW-0677">Repeat</keyword>
<dbReference type="Gramene" id="OMO50847">
    <property type="protein sequence ID" value="OMO50847"/>
    <property type="gene ID" value="CCACVL1_30204"/>
</dbReference>
<dbReference type="InterPro" id="IPR041118">
    <property type="entry name" value="Rx_N"/>
</dbReference>
<sequence>MDSLIVSPLLQVIYEKLASYVIRIGTLQGRKKDIKKLRDTLLIIQAVIEDAEERQLKDNKVKIWLSKLRDVAYDADDLLDEISTQFLQRELVKQKPPTDQSHKISIVGTCRAQKTSVRNKLRRIQSVIYKETQRRIQVSSFTLQSVPGYFKISHKLKEICQRMDDIAKEMSTFQFKEVNSYDTREKRVRETGPTVDESKVYGRREEVKQVLDLLVSNSNVWVIPIVGIGGIGKTTLAQLVYNDQRLDGHFDLKIWVSLYDNFSTKKIVSKILECVTKHRCASSEMIVLQSQLQESVCGKRYLIVLDDTQTNISVKKLMAMTMANRCLKG</sequence>
<dbReference type="InterPro" id="IPR027417">
    <property type="entry name" value="P-loop_NTPase"/>
</dbReference>
<feature type="domain" description="Disease resistance N-terminal" evidence="6">
    <location>
        <begin position="6"/>
        <end position="94"/>
    </location>
</feature>
<dbReference type="PRINTS" id="PR00364">
    <property type="entry name" value="DISEASERSIST"/>
</dbReference>
<evidence type="ECO:0000256" key="2">
    <source>
        <dbReference type="ARBA" id="ARBA00022741"/>
    </source>
</evidence>
<evidence type="ECO:0000313" key="7">
    <source>
        <dbReference type="EMBL" id="OMO50847.1"/>
    </source>
</evidence>
<dbReference type="STRING" id="210143.A0A1R3FYD0"/>
<evidence type="ECO:0000256" key="1">
    <source>
        <dbReference type="ARBA" id="ARBA00022737"/>
    </source>
</evidence>
<keyword evidence="4" id="KW-0067">ATP-binding</keyword>
<evidence type="ECO:0000259" key="5">
    <source>
        <dbReference type="Pfam" id="PF00931"/>
    </source>
</evidence>
<dbReference type="CDD" id="cd14798">
    <property type="entry name" value="RX-CC_like"/>
    <property type="match status" value="1"/>
</dbReference>
<evidence type="ECO:0000313" key="8">
    <source>
        <dbReference type="Proteomes" id="UP000188268"/>
    </source>
</evidence>
<dbReference type="AlphaFoldDB" id="A0A1R3FYD0"/>
<dbReference type="OrthoDB" id="996578at2759"/>